<accession>A0ABW2AT75</accession>
<evidence type="ECO:0000313" key="14">
    <source>
        <dbReference type="Proteomes" id="UP001596356"/>
    </source>
</evidence>
<evidence type="ECO:0000256" key="11">
    <source>
        <dbReference type="HAMAP-Rule" id="MF_00278"/>
    </source>
</evidence>
<dbReference type="InterPro" id="IPR029062">
    <property type="entry name" value="Class_I_gatase-like"/>
</dbReference>
<dbReference type="PROSITE" id="PS51274">
    <property type="entry name" value="GATASE_COBBQ"/>
    <property type="match status" value="1"/>
</dbReference>
<evidence type="ECO:0000256" key="1">
    <source>
        <dbReference type="ARBA" id="ARBA00005091"/>
    </source>
</evidence>
<keyword evidence="11" id="KW-0963">Cytoplasm</keyword>
<proteinExistence type="inferred from homology"/>
<feature type="active site" evidence="11">
    <location>
        <position position="183"/>
    </location>
</feature>
<dbReference type="EC" id="4.3.2.10" evidence="11"/>
<organism evidence="13 14">
    <name type="scientific">Branchiibius cervicis</name>
    <dbReference type="NCBI Taxonomy" id="908252"/>
    <lineage>
        <taxon>Bacteria</taxon>
        <taxon>Bacillati</taxon>
        <taxon>Actinomycetota</taxon>
        <taxon>Actinomycetes</taxon>
        <taxon>Micrococcales</taxon>
        <taxon>Dermacoccaceae</taxon>
        <taxon>Branchiibius</taxon>
    </lineage>
</organism>
<keyword evidence="3 11" id="KW-0028">Amino-acid biosynthesis</keyword>
<dbReference type="Proteomes" id="UP001596356">
    <property type="component" value="Unassembled WGS sequence"/>
</dbReference>
<keyword evidence="7 11" id="KW-0456">Lyase</keyword>
<dbReference type="EC" id="3.5.1.2" evidence="11"/>
<feature type="active site" evidence="11">
    <location>
        <position position="185"/>
    </location>
</feature>
<dbReference type="NCBIfam" id="TIGR01855">
    <property type="entry name" value="IMP_synth_hisH"/>
    <property type="match status" value="1"/>
</dbReference>
<evidence type="ECO:0000256" key="8">
    <source>
        <dbReference type="ARBA" id="ARBA00025299"/>
    </source>
</evidence>
<evidence type="ECO:0000256" key="4">
    <source>
        <dbReference type="ARBA" id="ARBA00022801"/>
    </source>
</evidence>
<dbReference type="InterPro" id="IPR017926">
    <property type="entry name" value="GATASE"/>
</dbReference>
<dbReference type="InterPro" id="IPR010139">
    <property type="entry name" value="Imidazole-glycPsynth_HisH"/>
</dbReference>
<dbReference type="PIRSF" id="PIRSF000495">
    <property type="entry name" value="Amidotransf_hisH"/>
    <property type="match status" value="1"/>
</dbReference>
<evidence type="ECO:0000256" key="6">
    <source>
        <dbReference type="ARBA" id="ARBA00023102"/>
    </source>
</evidence>
<evidence type="ECO:0000259" key="12">
    <source>
        <dbReference type="Pfam" id="PF00117"/>
    </source>
</evidence>
<evidence type="ECO:0000256" key="7">
    <source>
        <dbReference type="ARBA" id="ARBA00023239"/>
    </source>
</evidence>
<keyword evidence="14" id="KW-1185">Reference proteome</keyword>
<feature type="domain" description="Glutamine amidotransferase" evidence="12">
    <location>
        <begin position="7"/>
        <end position="198"/>
    </location>
</feature>
<protein>
    <recommendedName>
        <fullName evidence="11">Imidazole glycerol phosphate synthase subunit HisH</fullName>
        <ecNumber evidence="11">4.3.2.10</ecNumber>
    </recommendedName>
    <alternativeName>
        <fullName evidence="11">IGP synthase glutaminase subunit</fullName>
        <ecNumber evidence="11">3.5.1.2</ecNumber>
    </alternativeName>
    <alternativeName>
        <fullName evidence="11">IGP synthase subunit HisH</fullName>
    </alternativeName>
    <alternativeName>
        <fullName evidence="11">ImGP synthase subunit HisH</fullName>
        <shortName evidence="11">IGPS subunit HisH</shortName>
    </alternativeName>
</protein>
<dbReference type="PANTHER" id="PTHR42701">
    <property type="entry name" value="IMIDAZOLE GLYCEROL PHOSPHATE SYNTHASE SUBUNIT HISH"/>
    <property type="match status" value="1"/>
</dbReference>
<reference evidence="14" key="1">
    <citation type="journal article" date="2019" name="Int. J. Syst. Evol. Microbiol.">
        <title>The Global Catalogue of Microorganisms (GCM) 10K type strain sequencing project: providing services to taxonomists for standard genome sequencing and annotation.</title>
        <authorList>
            <consortium name="The Broad Institute Genomics Platform"/>
            <consortium name="The Broad Institute Genome Sequencing Center for Infectious Disease"/>
            <person name="Wu L."/>
            <person name="Ma J."/>
        </authorList>
    </citation>
    <scope>NUCLEOTIDE SEQUENCE [LARGE SCALE GENOMIC DNA]</scope>
    <source>
        <strain evidence="14">NBRC 106593</strain>
    </source>
</reference>
<dbReference type="CDD" id="cd01748">
    <property type="entry name" value="GATase1_IGP_Synthase"/>
    <property type="match status" value="1"/>
</dbReference>
<dbReference type="PANTHER" id="PTHR42701:SF1">
    <property type="entry name" value="IMIDAZOLE GLYCEROL PHOSPHATE SYNTHASE SUBUNIT HISH"/>
    <property type="match status" value="1"/>
</dbReference>
<dbReference type="HAMAP" id="MF_00278">
    <property type="entry name" value="HisH"/>
    <property type="match status" value="1"/>
</dbReference>
<comment type="subcellular location">
    <subcellularLocation>
        <location evidence="11">Cytoplasm</location>
    </subcellularLocation>
</comment>
<keyword evidence="5 11" id="KW-0315">Glutamine amidotransferase</keyword>
<evidence type="ECO:0000256" key="2">
    <source>
        <dbReference type="ARBA" id="ARBA00011152"/>
    </source>
</evidence>
<dbReference type="RefSeq" id="WP_377822259.1">
    <property type="nucleotide sequence ID" value="NZ_JBHSWJ010000002.1"/>
</dbReference>
<keyword evidence="6 11" id="KW-0368">Histidine biosynthesis</keyword>
<feature type="active site" description="Nucleophile" evidence="11">
    <location>
        <position position="82"/>
    </location>
</feature>
<evidence type="ECO:0000313" key="13">
    <source>
        <dbReference type="EMBL" id="MFC6714050.1"/>
    </source>
</evidence>
<comment type="subunit">
    <text evidence="2 11">Heterodimer of HisH and HisF.</text>
</comment>
<dbReference type="SUPFAM" id="SSF52317">
    <property type="entry name" value="Class I glutamine amidotransferase-like"/>
    <property type="match status" value="1"/>
</dbReference>
<dbReference type="EMBL" id="JBHSWJ010000002">
    <property type="protein sequence ID" value="MFC6714050.1"/>
    <property type="molecule type" value="Genomic_DNA"/>
</dbReference>
<comment type="pathway">
    <text evidence="1 11">Amino-acid biosynthesis; L-histidine biosynthesis; L-histidine from 5-phospho-alpha-D-ribose 1-diphosphate: step 5/9.</text>
</comment>
<comment type="caution">
    <text evidence="13">The sequence shown here is derived from an EMBL/GenBank/DDBJ whole genome shotgun (WGS) entry which is preliminary data.</text>
</comment>
<sequence length="203" mass="21170">MTARVAVLDYGSGNVHSVVRMLSRVGAEVSLTADPDAVLRADGLYVPGVGNFHACMRGLLAVGGDQLIRDRLAVGAPVLGVCVGHQILFDGSTEPAVEPLPGLGVVNGLVTRLRAAVVPHMGWSLVTDAAELSMFDGVAGERFYFVHSYAAADAAAVQVGHAEHGDPFVAALQEGALWGTQFHPEKSGDAGAALLRNWIQSFS</sequence>
<comment type="function">
    <text evidence="8 11">IGPS catalyzes the conversion of PRFAR and glutamine to IGP, AICAR and glutamate. The HisH subunit catalyzes the hydrolysis of glutamine to glutamate and ammonia as part of the synthesis of IGP and AICAR. The resulting ammonia molecule is channeled to the active site of HisF.</text>
</comment>
<dbReference type="Gene3D" id="3.40.50.880">
    <property type="match status" value="1"/>
</dbReference>
<keyword evidence="4 11" id="KW-0378">Hydrolase</keyword>
<dbReference type="PROSITE" id="PS51273">
    <property type="entry name" value="GATASE_TYPE_1"/>
    <property type="match status" value="1"/>
</dbReference>
<dbReference type="Pfam" id="PF00117">
    <property type="entry name" value="GATase"/>
    <property type="match status" value="1"/>
</dbReference>
<evidence type="ECO:0000256" key="3">
    <source>
        <dbReference type="ARBA" id="ARBA00022605"/>
    </source>
</evidence>
<comment type="catalytic activity">
    <reaction evidence="9 11">
        <text>5-[(5-phospho-1-deoxy-D-ribulos-1-ylimino)methylamino]-1-(5-phospho-beta-D-ribosyl)imidazole-4-carboxamide + L-glutamine = D-erythro-1-(imidazol-4-yl)glycerol 3-phosphate + 5-amino-1-(5-phospho-beta-D-ribosyl)imidazole-4-carboxamide + L-glutamate + H(+)</text>
        <dbReference type="Rhea" id="RHEA:24793"/>
        <dbReference type="ChEBI" id="CHEBI:15378"/>
        <dbReference type="ChEBI" id="CHEBI:29985"/>
        <dbReference type="ChEBI" id="CHEBI:58278"/>
        <dbReference type="ChEBI" id="CHEBI:58359"/>
        <dbReference type="ChEBI" id="CHEBI:58475"/>
        <dbReference type="ChEBI" id="CHEBI:58525"/>
        <dbReference type="EC" id="4.3.2.10"/>
    </reaction>
</comment>
<evidence type="ECO:0000256" key="9">
    <source>
        <dbReference type="ARBA" id="ARBA00047838"/>
    </source>
</evidence>
<dbReference type="GO" id="GO:0016829">
    <property type="term" value="F:lyase activity"/>
    <property type="evidence" value="ECO:0007669"/>
    <property type="project" value="UniProtKB-KW"/>
</dbReference>
<evidence type="ECO:0000256" key="5">
    <source>
        <dbReference type="ARBA" id="ARBA00022962"/>
    </source>
</evidence>
<evidence type="ECO:0000256" key="10">
    <source>
        <dbReference type="ARBA" id="ARBA00049534"/>
    </source>
</evidence>
<gene>
    <name evidence="11 13" type="primary">hisH</name>
    <name evidence="13" type="ORF">ACFQBT_09595</name>
</gene>
<comment type="catalytic activity">
    <reaction evidence="10 11">
        <text>L-glutamine + H2O = L-glutamate + NH4(+)</text>
        <dbReference type="Rhea" id="RHEA:15889"/>
        <dbReference type="ChEBI" id="CHEBI:15377"/>
        <dbReference type="ChEBI" id="CHEBI:28938"/>
        <dbReference type="ChEBI" id="CHEBI:29985"/>
        <dbReference type="ChEBI" id="CHEBI:58359"/>
        <dbReference type="EC" id="3.5.1.2"/>
    </reaction>
</comment>
<name>A0ABW2AT75_9MICO</name>